<organism evidence="1 2">
    <name type="scientific">Sediminicola luteus</name>
    <dbReference type="NCBI Taxonomy" id="319238"/>
    <lineage>
        <taxon>Bacteria</taxon>
        <taxon>Pseudomonadati</taxon>
        <taxon>Bacteroidota</taxon>
        <taxon>Flavobacteriia</taxon>
        <taxon>Flavobacteriales</taxon>
        <taxon>Flavobacteriaceae</taxon>
        <taxon>Sediminicola</taxon>
    </lineage>
</organism>
<gene>
    <name evidence="1" type="ORF">B7P33_08420</name>
</gene>
<keyword evidence="2" id="KW-1185">Reference proteome</keyword>
<accession>A0A2A4G8L4</accession>
<dbReference type="EMBL" id="NBWU01000003">
    <property type="protein sequence ID" value="PCE64314.1"/>
    <property type="molecule type" value="Genomic_DNA"/>
</dbReference>
<proteinExistence type="predicted"/>
<evidence type="ECO:0000313" key="1">
    <source>
        <dbReference type="EMBL" id="PCE64314.1"/>
    </source>
</evidence>
<name>A0A2A4G8L4_9FLAO</name>
<reference evidence="1 2" key="1">
    <citation type="submission" date="2017-04" db="EMBL/GenBank/DDBJ databases">
        <title>A new member of the family Flavobacteriaceae isolated from ascidians.</title>
        <authorList>
            <person name="Chen L."/>
        </authorList>
    </citation>
    <scope>NUCLEOTIDE SEQUENCE [LARGE SCALE GENOMIC DNA]</scope>
    <source>
        <strain evidence="1 2">HQA918</strain>
    </source>
</reference>
<evidence type="ECO:0000313" key="2">
    <source>
        <dbReference type="Proteomes" id="UP000219559"/>
    </source>
</evidence>
<dbReference type="AlphaFoldDB" id="A0A2A4G8L4"/>
<comment type="caution">
    <text evidence="1">The sequence shown here is derived from an EMBL/GenBank/DDBJ whole genome shotgun (WGS) entry which is preliminary data.</text>
</comment>
<protein>
    <submittedName>
        <fullName evidence="1">Uncharacterized protein</fullName>
    </submittedName>
</protein>
<sequence length="120" mass="13797">MRGLASNYRVNISGAFYVGKGELRIKVINVNQELNSLWFSVLLRETLCNNTKGSSYTEAYREYAELHREIASGFQQITLTLDTHDYYQSRVIGLYSFYLKPSLFGWLSTITKSNANGLYF</sequence>
<dbReference type="Proteomes" id="UP000219559">
    <property type="component" value="Unassembled WGS sequence"/>
</dbReference>